<organism evidence="1 2">
    <name type="scientific">Blautia aquisgranensis</name>
    <dbReference type="NCBI Taxonomy" id="3133153"/>
    <lineage>
        <taxon>Bacteria</taxon>
        <taxon>Bacillati</taxon>
        <taxon>Bacillota</taxon>
        <taxon>Clostridia</taxon>
        <taxon>Lachnospirales</taxon>
        <taxon>Lachnospiraceae</taxon>
        <taxon>Blautia</taxon>
    </lineage>
</organism>
<protein>
    <submittedName>
        <fullName evidence="1">Uncharacterized protein</fullName>
    </submittedName>
</protein>
<dbReference type="EMBL" id="JBBMEJ010000021">
    <property type="protein sequence ID" value="MEQ2372104.1"/>
    <property type="molecule type" value="Genomic_DNA"/>
</dbReference>
<evidence type="ECO:0000313" key="1">
    <source>
        <dbReference type="EMBL" id="MEQ2372104.1"/>
    </source>
</evidence>
<proteinExistence type="predicted"/>
<keyword evidence="2" id="KW-1185">Reference proteome</keyword>
<dbReference type="RefSeq" id="WP_349057444.1">
    <property type="nucleotide sequence ID" value="NZ_JBBMEJ010000021.1"/>
</dbReference>
<accession>A0ABV1BHL6</accession>
<name>A0ABV1BHL6_9FIRM</name>
<comment type="caution">
    <text evidence="1">The sequence shown here is derived from an EMBL/GenBank/DDBJ whole genome shotgun (WGS) entry which is preliminary data.</text>
</comment>
<gene>
    <name evidence="1" type="ORF">WMO28_14440</name>
</gene>
<dbReference type="Proteomes" id="UP001473063">
    <property type="component" value="Unassembled WGS sequence"/>
</dbReference>
<evidence type="ECO:0000313" key="2">
    <source>
        <dbReference type="Proteomes" id="UP001473063"/>
    </source>
</evidence>
<reference evidence="1 2" key="1">
    <citation type="submission" date="2024-03" db="EMBL/GenBank/DDBJ databases">
        <title>Human intestinal bacterial collection.</title>
        <authorList>
            <person name="Pauvert C."/>
            <person name="Hitch T.C.A."/>
            <person name="Clavel T."/>
        </authorList>
    </citation>
    <scope>NUCLEOTIDE SEQUENCE [LARGE SCALE GENOMIC DNA]</scope>
    <source>
        <strain evidence="1 2">CLA-JM-H16</strain>
    </source>
</reference>
<sequence length="62" mass="7260">MNRDLRFEDLKEYANEFACSIAEAARDIVFDFFAAAGFREDVLEEELAPKSDEEIIEMYLDF</sequence>